<dbReference type="GeneID" id="17089836"/>
<dbReference type="OrthoDB" id="186626at2759"/>
<gene>
    <name evidence="1" type="ORF">Gasu_16590</name>
</gene>
<dbReference type="Gramene" id="EME31166">
    <property type="protein sequence ID" value="EME31166"/>
    <property type="gene ID" value="Gasu_16590"/>
</dbReference>
<dbReference type="AlphaFoldDB" id="M2W5W6"/>
<dbReference type="SUPFAM" id="SSF53335">
    <property type="entry name" value="S-adenosyl-L-methionine-dependent methyltransferases"/>
    <property type="match status" value="1"/>
</dbReference>
<reference evidence="2" key="1">
    <citation type="journal article" date="2013" name="Science">
        <title>Gene transfer from bacteria and archaea facilitated evolution of an extremophilic eukaryote.</title>
        <authorList>
            <person name="Schonknecht G."/>
            <person name="Chen W.H."/>
            <person name="Ternes C.M."/>
            <person name="Barbier G.G."/>
            <person name="Shrestha R.P."/>
            <person name="Stanke M."/>
            <person name="Brautigam A."/>
            <person name="Baker B.J."/>
            <person name="Banfield J.F."/>
            <person name="Garavito R.M."/>
            <person name="Carr K."/>
            <person name="Wilkerson C."/>
            <person name="Rensing S.A."/>
            <person name="Gagneul D."/>
            <person name="Dickenson N.E."/>
            <person name="Oesterhelt C."/>
            <person name="Lercher M.J."/>
            <person name="Weber A.P."/>
        </authorList>
    </citation>
    <scope>NUCLEOTIDE SEQUENCE [LARGE SCALE GENOMIC DNA]</scope>
    <source>
        <strain evidence="2">074W</strain>
    </source>
</reference>
<evidence type="ECO:0000313" key="1">
    <source>
        <dbReference type="EMBL" id="EME31166.1"/>
    </source>
</evidence>
<protein>
    <submittedName>
        <fullName evidence="1">Glycosyl transferase family 2</fullName>
    </submittedName>
</protein>
<keyword evidence="1" id="KW-0808">Transferase</keyword>
<organism evidence="1 2">
    <name type="scientific">Galdieria sulphuraria</name>
    <name type="common">Red alga</name>
    <dbReference type="NCBI Taxonomy" id="130081"/>
    <lineage>
        <taxon>Eukaryota</taxon>
        <taxon>Rhodophyta</taxon>
        <taxon>Bangiophyceae</taxon>
        <taxon>Galdieriales</taxon>
        <taxon>Galdieriaceae</taxon>
        <taxon>Galdieria</taxon>
    </lineage>
</organism>
<name>M2W5W6_GALSU</name>
<dbReference type="EMBL" id="KB454494">
    <property type="protein sequence ID" value="EME31166.1"/>
    <property type="molecule type" value="Genomic_DNA"/>
</dbReference>
<accession>M2W5W6</accession>
<dbReference type="Proteomes" id="UP000030680">
    <property type="component" value="Unassembled WGS sequence"/>
</dbReference>
<dbReference type="Gene3D" id="3.40.50.150">
    <property type="entry name" value="Vaccinia Virus protein VP39"/>
    <property type="match status" value="1"/>
</dbReference>
<keyword evidence="2" id="KW-1185">Reference proteome</keyword>
<dbReference type="InterPro" id="IPR029063">
    <property type="entry name" value="SAM-dependent_MTases_sf"/>
</dbReference>
<dbReference type="KEGG" id="gsl:Gasu_16590"/>
<dbReference type="GO" id="GO:0016740">
    <property type="term" value="F:transferase activity"/>
    <property type="evidence" value="ECO:0007669"/>
    <property type="project" value="UniProtKB-KW"/>
</dbReference>
<dbReference type="Pfam" id="PF13578">
    <property type="entry name" value="Methyltransf_24"/>
    <property type="match status" value="1"/>
</dbReference>
<sequence>MKAKLHCIDTFNGTANQQDHRDIFAAHGDDREWLFRTFQDNLKRYELDEQVIIHRMSSTEAVKSWNAPIAFLYIDGDHEYEAVLQDFENWSKFLLPGALISFDDVPGWPGPTRVAGIVISKQEFQKYGVAPNVLTFKKIS</sequence>
<dbReference type="RefSeq" id="XP_005707686.1">
    <property type="nucleotide sequence ID" value="XM_005707629.1"/>
</dbReference>
<evidence type="ECO:0000313" key="2">
    <source>
        <dbReference type="Proteomes" id="UP000030680"/>
    </source>
</evidence>
<proteinExistence type="predicted"/>